<dbReference type="AlphaFoldDB" id="A0A6J4LY70"/>
<accession>A0A6J4LY70</accession>
<dbReference type="EMBL" id="CADCUC010000423">
    <property type="protein sequence ID" value="CAA9345297.1"/>
    <property type="molecule type" value="Genomic_DNA"/>
</dbReference>
<protein>
    <submittedName>
        <fullName evidence="1">Uncharacterized protein</fullName>
    </submittedName>
</protein>
<feature type="non-terminal residue" evidence="1">
    <location>
        <position position="1"/>
    </location>
</feature>
<reference evidence="1" key="1">
    <citation type="submission" date="2020-02" db="EMBL/GenBank/DDBJ databases">
        <authorList>
            <person name="Meier V. D."/>
        </authorList>
    </citation>
    <scope>NUCLEOTIDE SEQUENCE</scope>
    <source>
        <strain evidence="1">AVDCRST_MAG90</strain>
    </source>
</reference>
<organism evidence="1">
    <name type="scientific">uncultured Microvirga sp</name>
    <dbReference type="NCBI Taxonomy" id="412392"/>
    <lineage>
        <taxon>Bacteria</taxon>
        <taxon>Pseudomonadati</taxon>
        <taxon>Pseudomonadota</taxon>
        <taxon>Alphaproteobacteria</taxon>
        <taxon>Hyphomicrobiales</taxon>
        <taxon>Methylobacteriaceae</taxon>
        <taxon>Microvirga</taxon>
        <taxon>environmental samples</taxon>
    </lineage>
</organism>
<evidence type="ECO:0000313" key="1">
    <source>
        <dbReference type="EMBL" id="CAA9345297.1"/>
    </source>
</evidence>
<name>A0A6J4LY70_9HYPH</name>
<sequence>LDEDNEDSEGEYKFSSCVAIAAARPEDIGALAESEIWELTEPEPGQRTWTDDYSNIIGAIWRQLF</sequence>
<gene>
    <name evidence="1" type="ORF">AVDCRST_MAG90-2156</name>
</gene>
<proteinExistence type="predicted"/>